<evidence type="ECO:0000313" key="2">
    <source>
        <dbReference type="EMBL" id="KAG7095833.1"/>
    </source>
</evidence>
<dbReference type="AlphaFoldDB" id="A0A9P7S8P5"/>
<accession>A0A9P7S8P5</accession>
<comment type="caution">
    <text evidence="2">The sequence shown here is derived from an EMBL/GenBank/DDBJ whole genome shotgun (WGS) entry which is preliminary data.</text>
</comment>
<organism evidence="2 3">
    <name type="scientific">Marasmius oreades</name>
    <name type="common">fairy-ring Marasmius</name>
    <dbReference type="NCBI Taxonomy" id="181124"/>
    <lineage>
        <taxon>Eukaryota</taxon>
        <taxon>Fungi</taxon>
        <taxon>Dikarya</taxon>
        <taxon>Basidiomycota</taxon>
        <taxon>Agaricomycotina</taxon>
        <taxon>Agaricomycetes</taxon>
        <taxon>Agaricomycetidae</taxon>
        <taxon>Agaricales</taxon>
        <taxon>Marasmiineae</taxon>
        <taxon>Marasmiaceae</taxon>
        <taxon>Marasmius</taxon>
    </lineage>
</organism>
<dbReference type="KEGG" id="more:E1B28_006528"/>
<feature type="region of interest" description="Disordered" evidence="1">
    <location>
        <begin position="33"/>
        <end position="58"/>
    </location>
</feature>
<evidence type="ECO:0000313" key="3">
    <source>
        <dbReference type="Proteomes" id="UP001049176"/>
    </source>
</evidence>
<feature type="region of interest" description="Disordered" evidence="1">
    <location>
        <begin position="89"/>
        <end position="137"/>
    </location>
</feature>
<sequence length="404" mass="45150">MDNGYEPLSSDCVNATVRLEDLDFDELEQVDEQITDKGKRKAIEHDEDDYSGSLPSNDLHHWKVRERHARKELDSARLVFHGVQHHLPPQVVSSSSQDQQRNITLQPTASSSRAGDATSTSASRPHPLPIAPRGMTGSTYAHQRLGRHAMSSTILPHNTRSCAQRPPPPPHPSTSQPKARQTPEAFHNMLRDTSPATARARLLPMSQTQHDNDLSHSESSLSRDPAHDRLRTHARDRRPLTPILSDDDDGPTRKKSKHSHTSVADLTEPLYPPTSLLDKCAGVYRSEAAKVGCNRVERNTIRLEQQLEQKLLHMRGHVDDRADDLRRMTDDLQQQLHALQRSSSLPEPRTTPPPTSRLIICSTTVADAILSPLELHRRLTAHVSCRAQSTTAYARHSSAPLAEF</sequence>
<dbReference type="Proteomes" id="UP001049176">
    <property type="component" value="Chromosome 3"/>
</dbReference>
<feature type="compositionally biased region" description="Polar residues" evidence="1">
    <location>
        <begin position="101"/>
        <end position="123"/>
    </location>
</feature>
<keyword evidence="3" id="KW-1185">Reference proteome</keyword>
<protein>
    <submittedName>
        <fullName evidence="2">Uncharacterized protein</fullName>
    </submittedName>
</protein>
<feature type="compositionally biased region" description="Basic and acidic residues" evidence="1">
    <location>
        <begin position="34"/>
        <end position="44"/>
    </location>
</feature>
<feature type="compositionally biased region" description="Basic and acidic residues" evidence="1">
    <location>
        <begin position="224"/>
        <end position="239"/>
    </location>
</feature>
<dbReference type="RefSeq" id="XP_043012303.1">
    <property type="nucleotide sequence ID" value="XM_043151210.1"/>
</dbReference>
<dbReference type="EMBL" id="CM032183">
    <property type="protein sequence ID" value="KAG7095833.1"/>
    <property type="molecule type" value="Genomic_DNA"/>
</dbReference>
<feature type="region of interest" description="Disordered" evidence="1">
    <location>
        <begin position="338"/>
        <end position="357"/>
    </location>
</feature>
<feature type="region of interest" description="Disordered" evidence="1">
    <location>
        <begin position="208"/>
        <end position="267"/>
    </location>
</feature>
<dbReference type="GeneID" id="66075604"/>
<gene>
    <name evidence="2" type="ORF">E1B28_006528</name>
</gene>
<feature type="compositionally biased region" description="Low complexity" evidence="1">
    <location>
        <begin position="90"/>
        <end position="100"/>
    </location>
</feature>
<reference evidence="2" key="1">
    <citation type="journal article" date="2021" name="Genome Biol. Evol.">
        <title>The assembled and annotated genome of the fairy-ring fungus Marasmius oreades.</title>
        <authorList>
            <person name="Hiltunen M."/>
            <person name="Ament-Velasquez S.L."/>
            <person name="Johannesson H."/>
        </authorList>
    </citation>
    <scope>NUCLEOTIDE SEQUENCE</scope>
    <source>
        <strain evidence="2">03SP1</strain>
    </source>
</reference>
<evidence type="ECO:0000256" key="1">
    <source>
        <dbReference type="SAM" id="MobiDB-lite"/>
    </source>
</evidence>
<name>A0A9P7S8P5_9AGAR</name>
<proteinExistence type="predicted"/>
<feature type="region of interest" description="Disordered" evidence="1">
    <location>
        <begin position="158"/>
        <end position="182"/>
    </location>
</feature>